<evidence type="ECO:0000313" key="3">
    <source>
        <dbReference type="Proteomes" id="UP000016924"/>
    </source>
</evidence>
<gene>
    <name evidence="2" type="ORF">W97_07479</name>
</gene>
<dbReference type="STRING" id="1168221.R7Z2S7"/>
<keyword evidence="1" id="KW-0732">Signal</keyword>
<dbReference type="OMA" id="KEWSSEY"/>
<evidence type="ECO:0000313" key="2">
    <source>
        <dbReference type="EMBL" id="EON68221.1"/>
    </source>
</evidence>
<organism evidence="2 3">
    <name type="scientific">Coniosporium apollinis (strain CBS 100218)</name>
    <name type="common">Rock-inhabiting black yeast</name>
    <dbReference type="NCBI Taxonomy" id="1168221"/>
    <lineage>
        <taxon>Eukaryota</taxon>
        <taxon>Fungi</taxon>
        <taxon>Dikarya</taxon>
        <taxon>Ascomycota</taxon>
        <taxon>Pezizomycotina</taxon>
        <taxon>Dothideomycetes</taxon>
        <taxon>Dothideomycetes incertae sedis</taxon>
        <taxon>Coniosporium</taxon>
    </lineage>
</organism>
<protein>
    <recommendedName>
        <fullName evidence="4">Apple domain-containing protein</fullName>
    </recommendedName>
</protein>
<dbReference type="AlphaFoldDB" id="R7Z2S7"/>
<dbReference type="EMBL" id="JH767594">
    <property type="protein sequence ID" value="EON68221.1"/>
    <property type="molecule type" value="Genomic_DNA"/>
</dbReference>
<sequence>MRAALLTAALLGLAAAAPRPQGIDFGSFDAAEEPEVQGPPAGATTDVIPIDKEELVEELTTLRVKREVADVCKLFTEPAGSGPKPDTDTPLAFLAWKEFSDAAMQAATDHPGPLYKSTFANRDGSTHQNGYLGLHTISAYDPKICEAKCNEKEGCVSFNLFFERNPMYKPTPECPNPPSHTNIKCTLWGFPIAGGSAVNRGETRQEFKVVIAGSNGWTKQASANPINKFTGPVALPGAINEPSGAKSYIRTQTFKTSGYFMPELCASGCETMTAYNSRHRKPDGTYVPCNFFNAYVLTTNGVGEATVCAYYTKEWSSEYAVNKGQWRGADFYGVTNSFSYALTTPDLGGKAATVPPAL</sequence>
<dbReference type="RefSeq" id="XP_007783538.1">
    <property type="nucleotide sequence ID" value="XM_007785348.1"/>
</dbReference>
<dbReference type="HOGENOM" id="CLU_022878_0_0_1"/>
<feature type="chain" id="PRO_5004461364" description="Apple domain-containing protein" evidence="1">
    <location>
        <begin position="17"/>
        <end position="358"/>
    </location>
</feature>
<evidence type="ECO:0000256" key="1">
    <source>
        <dbReference type="SAM" id="SignalP"/>
    </source>
</evidence>
<accession>R7Z2S7</accession>
<dbReference type="PANTHER" id="PTHR36578">
    <property type="entry name" value="CHROMOSOME 15, WHOLE GENOME SHOTGUN SEQUENCE"/>
    <property type="match status" value="1"/>
</dbReference>
<dbReference type="OrthoDB" id="271448at2759"/>
<evidence type="ECO:0008006" key="4">
    <source>
        <dbReference type="Google" id="ProtNLM"/>
    </source>
</evidence>
<dbReference type="GeneID" id="19904790"/>
<name>R7Z2S7_CONA1</name>
<proteinExistence type="predicted"/>
<feature type="signal peptide" evidence="1">
    <location>
        <begin position="1"/>
        <end position="16"/>
    </location>
</feature>
<keyword evidence="3" id="KW-1185">Reference proteome</keyword>
<dbReference type="PANTHER" id="PTHR36578:SF1">
    <property type="entry name" value="APPLE DOMAIN-CONTAINING PROTEIN"/>
    <property type="match status" value="1"/>
</dbReference>
<dbReference type="Proteomes" id="UP000016924">
    <property type="component" value="Unassembled WGS sequence"/>
</dbReference>
<reference evidence="3" key="1">
    <citation type="submission" date="2012-06" db="EMBL/GenBank/DDBJ databases">
        <title>The genome sequence of Coniosporium apollinis CBS 100218.</title>
        <authorList>
            <consortium name="The Broad Institute Genome Sequencing Platform"/>
            <person name="Cuomo C."/>
            <person name="Gorbushina A."/>
            <person name="Noack S."/>
            <person name="Walker B."/>
            <person name="Young S.K."/>
            <person name="Zeng Q."/>
            <person name="Gargeya S."/>
            <person name="Fitzgerald M."/>
            <person name="Haas B."/>
            <person name="Abouelleil A."/>
            <person name="Alvarado L."/>
            <person name="Arachchi H.M."/>
            <person name="Berlin A.M."/>
            <person name="Chapman S.B."/>
            <person name="Goldberg J."/>
            <person name="Griggs A."/>
            <person name="Gujja S."/>
            <person name="Hansen M."/>
            <person name="Howarth C."/>
            <person name="Imamovic A."/>
            <person name="Larimer J."/>
            <person name="McCowan C."/>
            <person name="Montmayeur A."/>
            <person name="Murphy C."/>
            <person name="Neiman D."/>
            <person name="Pearson M."/>
            <person name="Priest M."/>
            <person name="Roberts A."/>
            <person name="Saif S."/>
            <person name="Shea T."/>
            <person name="Sisk P."/>
            <person name="Sykes S."/>
            <person name="Wortman J."/>
            <person name="Nusbaum C."/>
            <person name="Birren B."/>
        </authorList>
    </citation>
    <scope>NUCLEOTIDE SEQUENCE [LARGE SCALE GENOMIC DNA]</scope>
    <source>
        <strain evidence="3">CBS 100218</strain>
    </source>
</reference>
<dbReference type="eggNOG" id="ENOG502RYBJ">
    <property type="taxonomic scope" value="Eukaryota"/>
</dbReference>